<keyword evidence="13" id="KW-0732">Signal</keyword>
<dbReference type="PANTHER" id="PTHR10075">
    <property type="entry name" value="BASIGIN RELATED"/>
    <property type="match status" value="1"/>
</dbReference>
<dbReference type="PROSITE" id="PS50835">
    <property type="entry name" value="IG_LIKE"/>
    <property type="match status" value="2"/>
</dbReference>
<dbReference type="GO" id="GO:0030424">
    <property type="term" value="C:axon"/>
    <property type="evidence" value="ECO:0007669"/>
    <property type="project" value="TreeGrafter"/>
</dbReference>
<evidence type="ECO:0000256" key="10">
    <source>
        <dbReference type="ARBA" id="ARBA00023876"/>
    </source>
</evidence>
<evidence type="ECO:0000256" key="13">
    <source>
        <dbReference type="SAM" id="SignalP"/>
    </source>
</evidence>
<dbReference type="CTD" id="682"/>
<dbReference type="RefSeq" id="XP_028300024.1">
    <property type="nucleotide sequence ID" value="XM_028444223.1"/>
</dbReference>
<feature type="compositionally biased region" description="Basic and acidic residues" evidence="11">
    <location>
        <begin position="260"/>
        <end position="270"/>
    </location>
</feature>
<evidence type="ECO:0000256" key="8">
    <source>
        <dbReference type="ARBA" id="ARBA00023319"/>
    </source>
</evidence>
<accession>A0A8C5FY70</accession>
<dbReference type="SUPFAM" id="SSF48726">
    <property type="entry name" value="Immunoglobulin"/>
    <property type="match status" value="2"/>
</dbReference>
<feature type="domain" description="Ig-like" evidence="14">
    <location>
        <begin position="109"/>
        <end position="205"/>
    </location>
</feature>
<keyword evidence="4 12" id="KW-0472">Membrane</keyword>
<dbReference type="SMART" id="SM00409">
    <property type="entry name" value="IG"/>
    <property type="match status" value="2"/>
</dbReference>
<evidence type="ECO:0000256" key="6">
    <source>
        <dbReference type="ARBA" id="ARBA00023170"/>
    </source>
</evidence>
<protein>
    <recommendedName>
        <fullName evidence="10">Basigin</fullName>
    </recommendedName>
</protein>
<keyword evidence="5" id="KW-1015">Disulfide bond</keyword>
<dbReference type="PANTHER" id="PTHR10075:SF107">
    <property type="entry name" value="BASIGIN"/>
    <property type="match status" value="1"/>
</dbReference>
<dbReference type="InterPro" id="IPR036179">
    <property type="entry name" value="Ig-like_dom_sf"/>
</dbReference>
<keyword evidence="16" id="KW-1185">Reference proteome</keyword>
<evidence type="ECO:0000313" key="16">
    <source>
        <dbReference type="Proteomes" id="UP000694680"/>
    </source>
</evidence>
<dbReference type="InterPro" id="IPR003599">
    <property type="entry name" value="Ig_sub"/>
</dbReference>
<dbReference type="OrthoDB" id="5970915at2759"/>
<keyword evidence="6" id="KW-0675">Receptor</keyword>
<evidence type="ECO:0000256" key="3">
    <source>
        <dbReference type="ARBA" id="ARBA00022824"/>
    </source>
</evidence>
<evidence type="ECO:0000256" key="9">
    <source>
        <dbReference type="ARBA" id="ARBA00023768"/>
    </source>
</evidence>
<dbReference type="GO" id="GO:0070593">
    <property type="term" value="P:dendrite self-avoidance"/>
    <property type="evidence" value="ECO:0007669"/>
    <property type="project" value="TreeGrafter"/>
</dbReference>
<comment type="subcellular location">
    <subcellularLocation>
        <location evidence="9">Basolateral cell membrane</location>
        <topology evidence="9">Single-pass type I membrane protein</topology>
    </subcellularLocation>
    <subcellularLocation>
        <location evidence="1">Endoplasmic reticulum membrane</location>
        <topology evidence="1">Single-pass type I membrane protein</topology>
    </subcellularLocation>
</comment>
<dbReference type="GO" id="GO:0016323">
    <property type="term" value="C:basolateral plasma membrane"/>
    <property type="evidence" value="ECO:0007669"/>
    <property type="project" value="UniProtKB-SubCell"/>
</dbReference>
<dbReference type="AlphaFoldDB" id="A0A8C5FY70"/>
<dbReference type="GeneID" id="114461815"/>
<dbReference type="Gene3D" id="2.60.40.10">
    <property type="entry name" value="Immunoglobulins"/>
    <property type="match status" value="2"/>
</dbReference>
<dbReference type="Proteomes" id="UP000694680">
    <property type="component" value="Chromosome 4"/>
</dbReference>
<keyword evidence="7" id="KW-0325">Glycoprotein</keyword>
<organism evidence="15 16">
    <name type="scientific">Gouania willdenowi</name>
    <name type="common">Blunt-snouted clingfish</name>
    <name type="synonym">Lepadogaster willdenowi</name>
    <dbReference type="NCBI Taxonomy" id="441366"/>
    <lineage>
        <taxon>Eukaryota</taxon>
        <taxon>Metazoa</taxon>
        <taxon>Chordata</taxon>
        <taxon>Craniata</taxon>
        <taxon>Vertebrata</taxon>
        <taxon>Euteleostomi</taxon>
        <taxon>Actinopterygii</taxon>
        <taxon>Neopterygii</taxon>
        <taxon>Teleostei</taxon>
        <taxon>Neoteleostei</taxon>
        <taxon>Acanthomorphata</taxon>
        <taxon>Ovalentaria</taxon>
        <taxon>Blenniimorphae</taxon>
        <taxon>Blenniiformes</taxon>
        <taxon>Gobiesocoidei</taxon>
        <taxon>Gobiesocidae</taxon>
        <taxon>Gobiesocinae</taxon>
        <taxon>Gouania</taxon>
    </lineage>
</organism>
<dbReference type="CDD" id="cd00096">
    <property type="entry name" value="Ig"/>
    <property type="match status" value="1"/>
</dbReference>
<gene>
    <name evidence="15" type="primary">bsg</name>
</gene>
<dbReference type="GO" id="GO:0007411">
    <property type="term" value="P:axon guidance"/>
    <property type="evidence" value="ECO:0007669"/>
    <property type="project" value="TreeGrafter"/>
</dbReference>
<reference evidence="15" key="2">
    <citation type="submission" date="2025-08" db="UniProtKB">
        <authorList>
            <consortium name="Ensembl"/>
        </authorList>
    </citation>
    <scope>IDENTIFICATION</scope>
</reference>
<feature type="signal peptide" evidence="13">
    <location>
        <begin position="1"/>
        <end position="19"/>
    </location>
</feature>
<dbReference type="GO" id="GO:0005789">
    <property type="term" value="C:endoplasmic reticulum membrane"/>
    <property type="evidence" value="ECO:0007669"/>
    <property type="project" value="UniProtKB-SubCell"/>
</dbReference>
<keyword evidence="2" id="KW-1003">Cell membrane</keyword>
<feature type="transmembrane region" description="Helical" evidence="12">
    <location>
        <begin position="212"/>
        <end position="233"/>
    </location>
</feature>
<feature type="domain" description="Ig-like" evidence="14">
    <location>
        <begin position="23"/>
        <end position="104"/>
    </location>
</feature>
<dbReference type="FunFam" id="2.60.40.10:FF:000387">
    <property type="entry name" value="Neuroplastin b"/>
    <property type="match status" value="1"/>
</dbReference>
<evidence type="ECO:0000256" key="2">
    <source>
        <dbReference type="ARBA" id="ARBA00022475"/>
    </source>
</evidence>
<evidence type="ECO:0000256" key="12">
    <source>
        <dbReference type="SAM" id="Phobius"/>
    </source>
</evidence>
<dbReference type="Pfam" id="PF13927">
    <property type="entry name" value="Ig_3"/>
    <property type="match status" value="2"/>
</dbReference>
<dbReference type="InterPro" id="IPR013783">
    <property type="entry name" value="Ig-like_fold"/>
</dbReference>
<keyword evidence="3" id="KW-0256">Endoplasmic reticulum</keyword>
<dbReference type="GO" id="GO:0098632">
    <property type="term" value="F:cell-cell adhesion mediator activity"/>
    <property type="evidence" value="ECO:0007669"/>
    <property type="project" value="TreeGrafter"/>
</dbReference>
<name>A0A8C5FY70_GOUWI</name>
<keyword evidence="12" id="KW-1133">Transmembrane helix</keyword>
<evidence type="ECO:0000256" key="7">
    <source>
        <dbReference type="ARBA" id="ARBA00023180"/>
    </source>
</evidence>
<evidence type="ECO:0000259" key="14">
    <source>
        <dbReference type="PROSITE" id="PS50835"/>
    </source>
</evidence>
<evidence type="ECO:0000313" key="15">
    <source>
        <dbReference type="Ensembl" id="ENSGWIP00000000355.1"/>
    </source>
</evidence>
<dbReference type="InterPro" id="IPR007110">
    <property type="entry name" value="Ig-like_dom"/>
</dbReference>
<reference evidence="15" key="1">
    <citation type="submission" date="2020-06" db="EMBL/GenBank/DDBJ databases">
        <authorList>
            <consortium name="Wellcome Sanger Institute Data Sharing"/>
        </authorList>
    </citation>
    <scope>NUCLEOTIDE SEQUENCE [LARGE SCALE GENOMIC DNA]</scope>
</reference>
<keyword evidence="12" id="KW-0812">Transmembrane</keyword>
<feature type="chain" id="PRO_5034797670" description="Basigin" evidence="13">
    <location>
        <begin position="20"/>
        <end position="270"/>
    </location>
</feature>
<dbReference type="PRINTS" id="PR01856">
    <property type="entry name" value="BASIGIN"/>
</dbReference>
<evidence type="ECO:0000256" key="5">
    <source>
        <dbReference type="ARBA" id="ARBA00023157"/>
    </source>
</evidence>
<dbReference type="GO" id="GO:0007156">
    <property type="term" value="P:homophilic cell adhesion via plasma membrane adhesion molecules"/>
    <property type="evidence" value="ECO:0007669"/>
    <property type="project" value="TreeGrafter"/>
</dbReference>
<evidence type="ECO:0000256" key="11">
    <source>
        <dbReference type="SAM" id="MobiDB-lite"/>
    </source>
</evidence>
<evidence type="ECO:0000256" key="1">
    <source>
        <dbReference type="ARBA" id="ARBA00004115"/>
    </source>
</evidence>
<sequence>MMLVWTVSVMLLSCWRADASTGPKITSEPIVVNNQTSAVLSCNLTDPLPVKGSHWIYNGKVIEDSVSTDSNPYTILRLEKITHTNAGKYECVFQTEPVSKQTIEVKTLPHVAAYKHSEHGNEKDKGVMVCVSHGYPLPTDWNWFKEEEGNHAPIINNTGLKFEIKNTPNKTILTINDLNIQDDIGNYICSGTNEIGSNSDKIYLRVRSRLAALWPFLGIVAEVIVLVTIIFIYERRRKPDEVNDDDDSGSAPLKSNSTTNHKDKNVRQRN</sequence>
<evidence type="ECO:0000256" key="4">
    <source>
        <dbReference type="ARBA" id="ARBA00023136"/>
    </source>
</evidence>
<keyword evidence="8" id="KW-0393">Immunoglobulin domain</keyword>
<dbReference type="Ensembl" id="ENSGWIT00000000395.1">
    <property type="protein sequence ID" value="ENSGWIP00000000355.1"/>
    <property type="gene ID" value="ENSGWIG00000000241.1"/>
</dbReference>
<proteinExistence type="predicted"/>
<feature type="region of interest" description="Disordered" evidence="11">
    <location>
        <begin position="240"/>
        <end position="270"/>
    </location>
</feature>
<reference evidence="15" key="3">
    <citation type="submission" date="2025-09" db="UniProtKB">
        <authorList>
            <consortium name="Ensembl"/>
        </authorList>
    </citation>
    <scope>IDENTIFICATION</scope>
</reference>